<proteinExistence type="predicted"/>
<protein>
    <submittedName>
        <fullName evidence="1">Uncharacterized protein</fullName>
    </submittedName>
</protein>
<dbReference type="EnsemblBacteria" id="AAV44353">
    <property type="protein sequence ID" value="AAV44353"/>
    <property type="gene ID" value="pNG3024"/>
</dbReference>
<dbReference type="GeneID" id="3126730"/>
<geneLocation type="plasmid" evidence="1 2">
    <name>pNG300</name>
</geneLocation>
<reference evidence="1 2" key="1">
    <citation type="journal article" date="2004" name="Genome Res.">
        <title>Genome sequence of Haloarcula marismortui: a halophilic archaeon from the Dead Sea.</title>
        <authorList>
            <person name="Baliga N.S."/>
            <person name="Bonneau R."/>
            <person name="Facciotti M.T."/>
            <person name="Pan M."/>
            <person name="Glusman G."/>
            <person name="Deutsch E.W."/>
            <person name="Shannon P."/>
            <person name="Chiu Y."/>
            <person name="Weng R.S."/>
            <person name="Gan R.R."/>
            <person name="Hung P."/>
            <person name="Date S.V."/>
            <person name="Marcotte E."/>
            <person name="Hood L."/>
            <person name="Ng W.V."/>
        </authorList>
    </citation>
    <scope>NUCLEOTIDE SEQUENCE [LARGE SCALE GENOMIC DNA]</scope>
    <source>
        <strain evidence="2">ATCC 43049 / DSM 3752 / JCM 8966 / VKM B-1809</strain>
        <plasmid evidence="2">Plasmid pNG300</plasmid>
    </source>
</reference>
<organism evidence="1 2">
    <name type="scientific">Haloarcula marismortui (strain ATCC 43049 / DSM 3752 / JCM 8966 / VKM B-1809)</name>
    <name type="common">Halobacterium marismortui</name>
    <dbReference type="NCBI Taxonomy" id="272569"/>
    <lineage>
        <taxon>Archaea</taxon>
        <taxon>Methanobacteriati</taxon>
        <taxon>Methanobacteriota</taxon>
        <taxon>Stenosarchaea group</taxon>
        <taxon>Halobacteria</taxon>
        <taxon>Halobacteriales</taxon>
        <taxon>Haloarculaceae</taxon>
        <taxon>Haloarcula</taxon>
    </lineage>
</organism>
<gene>
    <name evidence="1" type="ordered locus">pNG3024</name>
</gene>
<dbReference type="EMBL" id="AY596292">
    <property type="protein sequence ID" value="AAV44353.1"/>
    <property type="molecule type" value="Genomic_DNA"/>
</dbReference>
<dbReference type="Proteomes" id="UP000001169">
    <property type="component" value="Plasmid pNG300"/>
</dbReference>
<dbReference type="KEGG" id="hma:pNG3024"/>
<keyword evidence="1" id="KW-0614">Plasmid</keyword>
<evidence type="ECO:0000313" key="1">
    <source>
        <dbReference type="EMBL" id="AAV44353.1"/>
    </source>
</evidence>
<keyword evidence="2" id="KW-1185">Reference proteome</keyword>
<dbReference type="RefSeq" id="WP_011222203.1">
    <property type="nucleotide sequence ID" value="NC_006391.1"/>
</dbReference>
<evidence type="ECO:0000313" key="2">
    <source>
        <dbReference type="Proteomes" id="UP000001169"/>
    </source>
</evidence>
<sequence length="77" mass="8663">MSESDTGPEIVEMEAPVYHVDMPRGMPNLWYPEREYSKAFESATGDQIEDTDGEHDEESRISILDFDGTVEVPVADV</sequence>
<dbReference type="PATRIC" id="fig|272569.17.peg.100"/>
<dbReference type="HOGENOM" id="CLU_2629589_0_0_2"/>
<accession>Q5V7Y9</accession>
<name>Q5V7Y9_HALMA</name>
<dbReference type="AlphaFoldDB" id="Q5V7Y9"/>